<comment type="caution">
    <text evidence="1">The sequence shown here is derived from an EMBL/GenBank/DDBJ whole genome shotgun (WGS) entry which is preliminary data.</text>
</comment>
<dbReference type="InterPro" id="IPR006311">
    <property type="entry name" value="TAT_signal"/>
</dbReference>
<sequence>MNIRRRDFLKSGLIGGSGLLVSTSLPALPKFSLTEKTGVMTVSFSGTACTRDEGEVSREASDKNIYLPSTGYIPVRIINELKGVGITVRGAGENDWAHTRDTSEPLMVNGPLNAPDDLLSDISNYISGNQYRKYKESLMGWTMPALALHGANLAAATKANVINFIGHSRGACEAIMAAWFLYAYGDEKTRTTPVNIFAIDPVPGPGTWWSILTQLPPNVVNYVGVYSWDQSYNLNVQDHAFQALVPRPNGRMRNENNEIVIHNQSWWDWIMRYPGWASMANQAQQADPLAPDSNRPQPIGYELYACRGRHSTVAGNTTSDSYYSADKASDSVAPVPELVYKMARGYLTKWGTNFDVPCAVEKSVLELRKEIHTFHREFDIMGGGETRNSNTLPGRPYVRRVSSIWGRNPNDTYYMDDVVGDPPYKLAYPVTTERRNKGWVDWKFL</sequence>
<accession>A0A177XX77</accession>
<dbReference type="PROSITE" id="PS51318">
    <property type="entry name" value="TAT"/>
    <property type="match status" value="1"/>
</dbReference>
<proteinExistence type="predicted"/>
<organism evidence="1 2">
    <name type="scientific">Vibrio bivalvicida</name>
    <dbReference type="NCBI Taxonomy" id="1276888"/>
    <lineage>
        <taxon>Bacteria</taxon>
        <taxon>Pseudomonadati</taxon>
        <taxon>Pseudomonadota</taxon>
        <taxon>Gammaproteobacteria</taxon>
        <taxon>Vibrionales</taxon>
        <taxon>Vibrionaceae</taxon>
        <taxon>Vibrio</taxon>
        <taxon>Vibrio oreintalis group</taxon>
    </lineage>
</organism>
<evidence type="ECO:0000313" key="2">
    <source>
        <dbReference type="Proteomes" id="UP000078406"/>
    </source>
</evidence>
<gene>
    <name evidence="1" type="ORF">APB76_14580</name>
</gene>
<protein>
    <submittedName>
        <fullName evidence="1">Tat pathway signal protein</fullName>
    </submittedName>
</protein>
<dbReference type="EMBL" id="LLEI02000043">
    <property type="protein sequence ID" value="OAJ93188.1"/>
    <property type="molecule type" value="Genomic_DNA"/>
</dbReference>
<dbReference type="AlphaFoldDB" id="A0A177XX77"/>
<name>A0A177XX77_9VIBR</name>
<dbReference type="Proteomes" id="UP000078406">
    <property type="component" value="Unassembled WGS sequence"/>
</dbReference>
<evidence type="ECO:0000313" key="1">
    <source>
        <dbReference type="EMBL" id="OAJ93188.1"/>
    </source>
</evidence>
<dbReference type="RefSeq" id="WP_054961713.1">
    <property type="nucleotide sequence ID" value="NZ_LLEI02000043.1"/>
</dbReference>
<reference evidence="1 2" key="1">
    <citation type="journal article" date="2016" name="Syst. Appl. Microbiol.">
        <title>Vibrio bivalvicida sp. nov., a novel larval pathogen for bivalve molluscs reared in a hatchery.</title>
        <authorList>
            <person name="Dubert J."/>
            <person name="Romalde J.L."/>
            <person name="Prado S."/>
            <person name="Barja J.L."/>
        </authorList>
    </citation>
    <scope>NUCLEOTIDE SEQUENCE [LARGE SCALE GENOMIC DNA]</scope>
    <source>
        <strain evidence="1 2">605</strain>
    </source>
</reference>